<dbReference type="EMBL" id="JADJZA010000007">
    <property type="protein sequence ID" value="MBK9297712.1"/>
    <property type="molecule type" value="Genomic_DNA"/>
</dbReference>
<dbReference type="AlphaFoldDB" id="A0A936NEV9"/>
<accession>A0A936NEV9</accession>
<evidence type="ECO:0000313" key="1">
    <source>
        <dbReference type="EMBL" id="MBK9297712.1"/>
    </source>
</evidence>
<comment type="caution">
    <text evidence="1">The sequence shown here is derived from an EMBL/GenBank/DDBJ whole genome shotgun (WGS) entry which is preliminary data.</text>
</comment>
<organism evidence="1 2">
    <name type="scientific">Candidatus Neomicrothrix subdominans</name>
    <dbReference type="NCBI Taxonomy" id="2954438"/>
    <lineage>
        <taxon>Bacteria</taxon>
        <taxon>Bacillati</taxon>
        <taxon>Actinomycetota</taxon>
        <taxon>Acidimicrobiia</taxon>
        <taxon>Acidimicrobiales</taxon>
        <taxon>Microthrixaceae</taxon>
        <taxon>Candidatus Neomicrothrix</taxon>
    </lineage>
</organism>
<gene>
    <name evidence="1" type="ORF">IPN02_12960</name>
</gene>
<reference evidence="1 2" key="1">
    <citation type="submission" date="2020-10" db="EMBL/GenBank/DDBJ databases">
        <title>Connecting structure to function with the recovery of over 1000 high-quality activated sludge metagenome-assembled genomes encoding full-length rRNA genes using long-read sequencing.</title>
        <authorList>
            <person name="Singleton C.M."/>
            <person name="Petriglieri F."/>
            <person name="Kristensen J.M."/>
            <person name="Kirkegaard R.H."/>
            <person name="Michaelsen T.Y."/>
            <person name="Andersen M.H."/>
            <person name="Karst S.M."/>
            <person name="Dueholm M.S."/>
            <person name="Nielsen P.H."/>
            <person name="Albertsen M."/>
        </authorList>
    </citation>
    <scope>NUCLEOTIDE SEQUENCE [LARGE SCALE GENOMIC DNA]</scope>
    <source>
        <strain evidence="1">Lyne_18-Q3-R50-59_MAXAC.006</strain>
    </source>
</reference>
<proteinExistence type="predicted"/>
<sequence length="139" mass="15135">MTQLVDDQLLSLYLRTGESLGSGQLYTSGCWYVRLCQAVLSATERDGTLSAPFRALPPEAHERAVAALLELPDEVGLVSLRTLAPRIGQLRRRHQLNLLGSEALAAAVHLKADVYLSVSSPRLEDALRAEGRTVRVTEG</sequence>
<protein>
    <submittedName>
        <fullName evidence="1">Uncharacterized protein</fullName>
    </submittedName>
</protein>
<name>A0A936NEV9_9ACTN</name>
<dbReference type="Proteomes" id="UP000727993">
    <property type="component" value="Unassembled WGS sequence"/>
</dbReference>
<evidence type="ECO:0000313" key="2">
    <source>
        <dbReference type="Proteomes" id="UP000727993"/>
    </source>
</evidence>